<evidence type="ECO:0000256" key="4">
    <source>
        <dbReference type="ARBA" id="ARBA00023136"/>
    </source>
</evidence>
<dbReference type="InterPro" id="IPR022535">
    <property type="entry name" value="Golgi_pH-regulator_cons_dom"/>
</dbReference>
<feature type="domain" description="Golgi pH regulator conserved" evidence="7">
    <location>
        <begin position="191"/>
        <end position="241"/>
    </location>
</feature>
<feature type="transmembrane region" description="Helical" evidence="5">
    <location>
        <begin position="404"/>
        <end position="426"/>
    </location>
</feature>
<dbReference type="PANTHER" id="PTHR15948">
    <property type="entry name" value="G-PROTEIN COUPLED RECEPTOR 89-RELATED"/>
    <property type="match status" value="1"/>
</dbReference>
<keyword evidence="2 5" id="KW-0812">Transmembrane</keyword>
<feature type="transmembrane region" description="Helical" evidence="5">
    <location>
        <begin position="199"/>
        <end position="224"/>
    </location>
</feature>
<proteinExistence type="predicted"/>
<feature type="transmembrane region" description="Helical" evidence="5">
    <location>
        <begin position="320"/>
        <end position="341"/>
    </location>
</feature>
<gene>
    <name evidence="8" type="ordered locus">Ecym_8167</name>
</gene>
<feature type="domain" description="Abscisic acid G-protein coupled receptor-like" evidence="6">
    <location>
        <begin position="311"/>
        <end position="538"/>
    </location>
</feature>
<evidence type="ECO:0000256" key="2">
    <source>
        <dbReference type="ARBA" id="ARBA00022692"/>
    </source>
</evidence>
<feature type="transmembrane region" description="Helical" evidence="5">
    <location>
        <begin position="129"/>
        <end position="156"/>
    </location>
</feature>
<keyword evidence="9" id="KW-1185">Reference proteome</keyword>
<accession>G8JX79</accession>
<dbReference type="OMA" id="FRFNYQH"/>
<dbReference type="Pfam" id="PF12430">
    <property type="entry name" value="ABA_GPCR"/>
    <property type="match status" value="1"/>
</dbReference>
<feature type="transmembrane region" description="Helical" evidence="5">
    <location>
        <begin position="17"/>
        <end position="35"/>
    </location>
</feature>
<reference evidence="9" key="1">
    <citation type="journal article" date="2012" name="G3 (Bethesda)">
        <title>Pichia sorbitophila, an interspecies yeast hybrid reveals early steps of genome resolution following polyploidization.</title>
        <authorList>
            <person name="Leh Louis V."/>
            <person name="Despons L."/>
            <person name="Friedrich A."/>
            <person name="Martin T."/>
            <person name="Durrens P."/>
            <person name="Casaregola S."/>
            <person name="Neuveglise C."/>
            <person name="Fairhead C."/>
            <person name="Marck C."/>
            <person name="Cruz J.A."/>
            <person name="Straub M.L."/>
            <person name="Kugler V."/>
            <person name="Sacerdot C."/>
            <person name="Uzunov Z."/>
            <person name="Thierry A."/>
            <person name="Weiss S."/>
            <person name="Bleykasten C."/>
            <person name="De Montigny J."/>
            <person name="Jacques N."/>
            <person name="Jung P."/>
            <person name="Lemaire M."/>
            <person name="Mallet S."/>
            <person name="Morel G."/>
            <person name="Richard G.F."/>
            <person name="Sarkar A."/>
            <person name="Savel G."/>
            <person name="Schacherer J."/>
            <person name="Seret M.L."/>
            <person name="Talla E."/>
            <person name="Samson G."/>
            <person name="Jubin C."/>
            <person name="Poulain J."/>
            <person name="Vacherie B."/>
            <person name="Barbe V."/>
            <person name="Pelletier E."/>
            <person name="Sherman D.J."/>
            <person name="Westhof E."/>
            <person name="Weissenbach J."/>
            <person name="Baret P.V."/>
            <person name="Wincker P."/>
            <person name="Gaillardin C."/>
            <person name="Dujon B."/>
            <person name="Souciet J.L."/>
        </authorList>
    </citation>
    <scope>NUCLEOTIDE SEQUENCE [LARGE SCALE GENOMIC DNA]</scope>
    <source>
        <strain evidence="9">CBS 270.75 / DBVPG 7215 / KCTC 17166 / NRRL Y-17582</strain>
    </source>
</reference>
<evidence type="ECO:0000259" key="7">
    <source>
        <dbReference type="Pfam" id="PF12537"/>
    </source>
</evidence>
<dbReference type="InParanoid" id="G8JX79"/>
<keyword evidence="3 5" id="KW-1133">Transmembrane helix</keyword>
<comment type="subcellular location">
    <subcellularLocation>
        <location evidence="1">Membrane</location>
        <topology evidence="1">Multi-pass membrane protein</topology>
    </subcellularLocation>
</comment>
<dbReference type="GO" id="GO:0016020">
    <property type="term" value="C:membrane"/>
    <property type="evidence" value="ECO:0007669"/>
    <property type="project" value="UniProtKB-SubCell"/>
</dbReference>
<protein>
    <recommendedName>
        <fullName evidence="10">Abscisic acid G-protein coupled receptor-like domain-containing protein</fullName>
    </recommendedName>
</protein>
<evidence type="ECO:0000256" key="1">
    <source>
        <dbReference type="ARBA" id="ARBA00004141"/>
    </source>
</evidence>
<name>G8JX79_ERECY</name>
<evidence type="ECO:0008006" key="10">
    <source>
        <dbReference type="Google" id="ProtNLM"/>
    </source>
</evidence>
<dbReference type="InterPro" id="IPR015672">
    <property type="entry name" value="GPHR/GTG"/>
</dbReference>
<dbReference type="RefSeq" id="XP_003648270.1">
    <property type="nucleotide sequence ID" value="XM_003648222.1"/>
</dbReference>
<organism evidence="8 9">
    <name type="scientific">Eremothecium cymbalariae (strain CBS 270.75 / DBVPG 7215 / KCTC 17166 / NRRL Y-17582)</name>
    <name type="common">Yeast</name>
    <dbReference type="NCBI Taxonomy" id="931890"/>
    <lineage>
        <taxon>Eukaryota</taxon>
        <taxon>Fungi</taxon>
        <taxon>Dikarya</taxon>
        <taxon>Ascomycota</taxon>
        <taxon>Saccharomycotina</taxon>
        <taxon>Saccharomycetes</taxon>
        <taxon>Saccharomycetales</taxon>
        <taxon>Saccharomycetaceae</taxon>
        <taxon>Eremothecium</taxon>
    </lineage>
</organism>
<dbReference type="Pfam" id="PF12537">
    <property type="entry name" value="GPHR_N"/>
    <property type="match status" value="1"/>
</dbReference>
<feature type="transmembrane region" description="Helical" evidence="5">
    <location>
        <begin position="168"/>
        <end position="193"/>
    </location>
</feature>
<dbReference type="GeneID" id="11469900"/>
<sequence>MLELQRDSRRTIKMEELFMLLFICVTAVIVYNQSYRFLWYKLEKLFELTPISLNASEPDPTLITLQKRKSKMVVLKPYIEYLGSFSSISNIIRVIVSATFALCVVAVEIVLWQIKTAESQQAGDIITEVIWPITSMLLSASLIMIQPLCILIIFVYKFLERSRDISEVVFLGSLCTILCVVLLASVNCGPFYYTRNLLTRLSIVGVTMMGALSGIASISTPYYVTMYFLKNKETTVLNNAYNGVGLMFTNNSGLHDKLNDYKHGVEENFAVIQTLKQNDDRDVLILKDQLVEKISWYQLEMAKLKQRIEEPQLLTMTKRFFQIGFLVYCVYRLITTLLVRIPRILFHVIKYPSDYDYEFFLGNEENDSGPGDPLTVTLANILDFVIFRFKQEEELDSLIRQLSLILSISFFICSLSTVTTTISYLLTLLPLKIQKFALTTLNENEGSSLPVHNNVKKKPLYQNPPSILKNLVVSELTGVYILSTILMIRSNLPFDLSKKLNELLGKKFTVPNIAIDIWFDEIFASSSVLTLIGILIVDYIRKSK</sequence>
<dbReference type="EMBL" id="CP002504">
    <property type="protein sequence ID" value="AET41453.1"/>
    <property type="molecule type" value="Genomic_DNA"/>
</dbReference>
<dbReference type="KEGG" id="erc:Ecym_8167"/>
<dbReference type="HOGENOM" id="CLU_498921_0_0_1"/>
<dbReference type="Proteomes" id="UP000006790">
    <property type="component" value="Chromosome 8"/>
</dbReference>
<feature type="transmembrane region" description="Helical" evidence="5">
    <location>
        <begin position="91"/>
        <end position="114"/>
    </location>
</feature>
<keyword evidence="4 5" id="KW-0472">Membrane</keyword>
<dbReference type="FunCoup" id="G8JX79">
    <property type="interactions" value="147"/>
</dbReference>
<evidence type="ECO:0000313" key="8">
    <source>
        <dbReference type="EMBL" id="AET41453.1"/>
    </source>
</evidence>
<evidence type="ECO:0000256" key="5">
    <source>
        <dbReference type="SAM" id="Phobius"/>
    </source>
</evidence>
<dbReference type="STRING" id="931890.G8JX79"/>
<dbReference type="InterPro" id="IPR025969">
    <property type="entry name" value="ABA_GPCR_dom"/>
</dbReference>
<dbReference type="eggNOG" id="KOG2417">
    <property type="taxonomic scope" value="Eukaryota"/>
</dbReference>
<dbReference type="PANTHER" id="PTHR15948:SF0">
    <property type="entry name" value="GOLGI PH REGULATOR A-RELATED"/>
    <property type="match status" value="1"/>
</dbReference>
<feature type="transmembrane region" description="Helical" evidence="5">
    <location>
        <begin position="467"/>
        <end position="488"/>
    </location>
</feature>
<dbReference type="AlphaFoldDB" id="G8JX79"/>
<evidence type="ECO:0000256" key="3">
    <source>
        <dbReference type="ARBA" id="ARBA00022989"/>
    </source>
</evidence>
<evidence type="ECO:0000259" key="6">
    <source>
        <dbReference type="Pfam" id="PF12430"/>
    </source>
</evidence>
<dbReference type="OrthoDB" id="264392at2759"/>
<feature type="transmembrane region" description="Helical" evidence="5">
    <location>
        <begin position="522"/>
        <end position="540"/>
    </location>
</feature>
<evidence type="ECO:0000313" key="9">
    <source>
        <dbReference type="Proteomes" id="UP000006790"/>
    </source>
</evidence>